<name>A0AA37VNE5_PSEPU</name>
<dbReference type="SUPFAM" id="SSF46785">
    <property type="entry name" value="Winged helix' DNA-binding domain"/>
    <property type="match status" value="1"/>
</dbReference>
<dbReference type="RefSeq" id="WP_284353496.1">
    <property type="nucleotide sequence ID" value="NZ_BSKF01000002.1"/>
</dbReference>
<reference evidence="3" key="1">
    <citation type="submission" date="2023-01" db="EMBL/GenBank/DDBJ databases">
        <title>Whole-genome sequence of Pseudomonas putida NBRC 14671.</title>
        <authorList>
            <person name="Morohoshi T."/>
            <person name="Someya N."/>
        </authorList>
    </citation>
    <scope>NUCLEOTIDE SEQUENCE</scope>
    <source>
        <strain evidence="3">NBRC 14671</strain>
    </source>
</reference>
<comment type="caution">
    <text evidence="3">The sequence shown here is derived from an EMBL/GenBank/DDBJ whole genome shotgun (WGS) entry which is preliminary data.</text>
</comment>
<gene>
    <name evidence="3" type="ORF">PPUN14671_24010</name>
</gene>
<evidence type="ECO:0000313" key="3">
    <source>
        <dbReference type="EMBL" id="GLO35568.1"/>
    </source>
</evidence>
<sequence length="433" mass="48281">MSKLPSSTDDSGTLAWLGQFSPGDRKLAQQLLDAFVLVSRDDFIEHMRALILAQASRIDGPIGLYAERELPHRFGVPHRLFKEARTVHRRAYGALGPQAVKPTKAYDPSVGSEGIVAQMISELCREFPKTFLNHPGPDQYRRKQVRAMWVVTDLIGSGDRAWRYLEAAWRVRTVRSWWSGGFVKFSVMAYAATQSGEISVRRHSCKPDVHFVIPCPTIDTSFSQAQSLKMKMLCTAYDPTREEVAKDPWASHAPSLGYGNAGAILVFAHGAPNNAPLMFHKASRSKANPWVPLFPSRVSAGISKEAFGVELTPEKVEARLRNLGQHSLAKSKAIVNPDLLTAHIVLVLAALSRPPRLNDRVLAARTQLPYHQLSKLLREIESYGWVDSQRRLTDQGATQLAHARKQLQLATDVAPVGKREQDPYYPSSLRRPI</sequence>
<proteinExistence type="predicted"/>
<dbReference type="Proteomes" id="UP001161257">
    <property type="component" value="Unassembled WGS sequence"/>
</dbReference>
<dbReference type="Pfam" id="PF24409">
    <property type="entry name" value="wHTH-PRTase_assc"/>
    <property type="match status" value="1"/>
</dbReference>
<protein>
    <submittedName>
        <fullName evidence="3">Uncharacterized protein</fullName>
    </submittedName>
</protein>
<dbReference type="InterPro" id="IPR056920">
    <property type="entry name" value="PRTase-CE"/>
</dbReference>
<dbReference type="InterPro" id="IPR057055">
    <property type="entry name" value="wHTH-PRTase_assoc"/>
</dbReference>
<accession>A0AA37VNE5</accession>
<dbReference type="AlphaFoldDB" id="A0AA37VNE5"/>
<evidence type="ECO:0000259" key="1">
    <source>
        <dbReference type="Pfam" id="PF24390"/>
    </source>
</evidence>
<dbReference type="InterPro" id="IPR036390">
    <property type="entry name" value="WH_DNA-bd_sf"/>
</dbReference>
<feature type="domain" description="PRTase-CE" evidence="1">
    <location>
        <begin position="15"/>
        <end position="295"/>
    </location>
</feature>
<dbReference type="Pfam" id="PF24390">
    <property type="entry name" value="PRTase-CE"/>
    <property type="match status" value="1"/>
</dbReference>
<evidence type="ECO:0000259" key="2">
    <source>
        <dbReference type="Pfam" id="PF24409"/>
    </source>
</evidence>
<feature type="domain" description="PRTase associated wHTH" evidence="2">
    <location>
        <begin position="346"/>
        <end position="430"/>
    </location>
</feature>
<organism evidence="3 4">
    <name type="scientific">Pseudomonas putida</name>
    <name type="common">Arthrobacter siderocapsulatus</name>
    <dbReference type="NCBI Taxonomy" id="303"/>
    <lineage>
        <taxon>Bacteria</taxon>
        <taxon>Pseudomonadati</taxon>
        <taxon>Pseudomonadota</taxon>
        <taxon>Gammaproteobacteria</taxon>
        <taxon>Pseudomonadales</taxon>
        <taxon>Pseudomonadaceae</taxon>
        <taxon>Pseudomonas</taxon>
    </lineage>
</organism>
<evidence type="ECO:0000313" key="4">
    <source>
        <dbReference type="Proteomes" id="UP001161257"/>
    </source>
</evidence>
<dbReference type="EMBL" id="BSKJ01000004">
    <property type="protein sequence ID" value="GLO35568.1"/>
    <property type="molecule type" value="Genomic_DNA"/>
</dbReference>